<gene>
    <name evidence="2" type="ORF">E2C01_089616</name>
</gene>
<protein>
    <submittedName>
        <fullName evidence="2">Uncharacterized protein</fullName>
    </submittedName>
</protein>
<comment type="caution">
    <text evidence="2">The sequence shown here is derived from an EMBL/GenBank/DDBJ whole genome shotgun (WGS) entry which is preliminary data.</text>
</comment>
<name>A0A5B7JIQ8_PORTR</name>
<dbReference type="Proteomes" id="UP000324222">
    <property type="component" value="Unassembled WGS sequence"/>
</dbReference>
<sequence length="82" mass="8809">MECQRSVMLLAPCLPSQQVWVRRDGLTGRDETVRGGTGWGGAGRGGVGCHPQLLARPLNLTHKPGGPSAHRPLERLEELLSS</sequence>
<accession>A0A5B7JIQ8</accession>
<reference evidence="2 3" key="1">
    <citation type="submission" date="2019-05" db="EMBL/GenBank/DDBJ databases">
        <title>Another draft genome of Portunus trituberculatus and its Hox gene families provides insights of decapod evolution.</title>
        <authorList>
            <person name="Jeong J.-H."/>
            <person name="Song I."/>
            <person name="Kim S."/>
            <person name="Choi T."/>
            <person name="Kim D."/>
            <person name="Ryu S."/>
            <person name="Kim W."/>
        </authorList>
    </citation>
    <scope>NUCLEOTIDE SEQUENCE [LARGE SCALE GENOMIC DNA]</scope>
    <source>
        <tissue evidence="2">Muscle</tissue>
    </source>
</reference>
<keyword evidence="3" id="KW-1185">Reference proteome</keyword>
<feature type="region of interest" description="Disordered" evidence="1">
    <location>
        <begin position="60"/>
        <end position="82"/>
    </location>
</feature>
<dbReference type="EMBL" id="VSRR010098591">
    <property type="protein sequence ID" value="MPC94445.1"/>
    <property type="molecule type" value="Genomic_DNA"/>
</dbReference>
<feature type="compositionally biased region" description="Basic and acidic residues" evidence="1">
    <location>
        <begin position="71"/>
        <end position="82"/>
    </location>
</feature>
<organism evidence="2 3">
    <name type="scientific">Portunus trituberculatus</name>
    <name type="common">Swimming crab</name>
    <name type="synonym">Neptunus trituberculatus</name>
    <dbReference type="NCBI Taxonomy" id="210409"/>
    <lineage>
        <taxon>Eukaryota</taxon>
        <taxon>Metazoa</taxon>
        <taxon>Ecdysozoa</taxon>
        <taxon>Arthropoda</taxon>
        <taxon>Crustacea</taxon>
        <taxon>Multicrustacea</taxon>
        <taxon>Malacostraca</taxon>
        <taxon>Eumalacostraca</taxon>
        <taxon>Eucarida</taxon>
        <taxon>Decapoda</taxon>
        <taxon>Pleocyemata</taxon>
        <taxon>Brachyura</taxon>
        <taxon>Eubrachyura</taxon>
        <taxon>Portunoidea</taxon>
        <taxon>Portunidae</taxon>
        <taxon>Portuninae</taxon>
        <taxon>Portunus</taxon>
    </lineage>
</organism>
<dbReference type="AlphaFoldDB" id="A0A5B7JIQ8"/>
<proteinExistence type="predicted"/>
<evidence type="ECO:0000256" key="1">
    <source>
        <dbReference type="SAM" id="MobiDB-lite"/>
    </source>
</evidence>
<evidence type="ECO:0000313" key="3">
    <source>
        <dbReference type="Proteomes" id="UP000324222"/>
    </source>
</evidence>
<evidence type="ECO:0000313" key="2">
    <source>
        <dbReference type="EMBL" id="MPC94445.1"/>
    </source>
</evidence>